<keyword evidence="1" id="KW-0812">Transmembrane</keyword>
<evidence type="ECO:0000313" key="3">
    <source>
        <dbReference type="Proteomes" id="UP001564657"/>
    </source>
</evidence>
<organism evidence="2 3">
    <name type="scientific">Clostridium moutaii</name>
    <dbReference type="NCBI Taxonomy" id="3240932"/>
    <lineage>
        <taxon>Bacteria</taxon>
        <taxon>Bacillati</taxon>
        <taxon>Bacillota</taxon>
        <taxon>Clostridia</taxon>
        <taxon>Eubacteriales</taxon>
        <taxon>Clostridiaceae</taxon>
        <taxon>Clostridium</taxon>
    </lineage>
</organism>
<feature type="transmembrane region" description="Helical" evidence="1">
    <location>
        <begin position="6"/>
        <end position="27"/>
    </location>
</feature>
<protein>
    <recommendedName>
        <fullName evidence="4">Phage holin, LL-H family</fullName>
    </recommendedName>
</protein>
<keyword evidence="1" id="KW-0472">Membrane</keyword>
<gene>
    <name evidence="2" type="ORF">AB8U03_17625</name>
</gene>
<dbReference type="RefSeq" id="WP_369705868.1">
    <property type="nucleotide sequence ID" value="NZ_JBGEWD010000033.1"/>
</dbReference>
<proteinExistence type="predicted"/>
<reference evidence="2 3" key="1">
    <citation type="submission" date="2024-08" db="EMBL/GenBank/DDBJ databases">
        <title>Clostridium lapicellarii sp. nov., and Clostridium renhuaiense sp. nov., two species isolated from the mud in a fermentation cellar used for producing sauce-flavour Chinese liquors.</title>
        <authorList>
            <person name="Yang F."/>
            <person name="Wang H."/>
            <person name="Chen L.Q."/>
            <person name="Zhou N."/>
            <person name="Lu J.J."/>
            <person name="Pu X.X."/>
            <person name="Wan B."/>
            <person name="Wang L."/>
            <person name="Liu S.J."/>
        </authorList>
    </citation>
    <scope>NUCLEOTIDE SEQUENCE [LARGE SCALE GENOMIC DNA]</scope>
    <source>
        <strain evidence="2 3">MT-5</strain>
    </source>
</reference>
<evidence type="ECO:0000256" key="1">
    <source>
        <dbReference type="SAM" id="Phobius"/>
    </source>
</evidence>
<comment type="caution">
    <text evidence="2">The sequence shown here is derived from an EMBL/GenBank/DDBJ whole genome shotgun (WGS) entry which is preliminary data.</text>
</comment>
<keyword evidence="1" id="KW-1133">Transmembrane helix</keyword>
<evidence type="ECO:0008006" key="4">
    <source>
        <dbReference type="Google" id="ProtNLM"/>
    </source>
</evidence>
<sequence length="187" mass="20850">MIKGLIMEALPAVITIIILVISPYVYATLKTILGQKRLHEVEVFAKDIINSILQQYPGIEIEELVSKALESLENKFGLKYFTAEDFENIIRAVIRDLQLNDTEVFNLIDNAVSSSVGSSAEKYLSGKITADKRKEAAVNAITAVLIQAKVPITSELKTIIDSKIDSEVYNLKTPEERKNQLQNIVTQ</sequence>
<name>A0ABV4BT66_9CLOT</name>
<dbReference type="EMBL" id="JBGEWD010000033">
    <property type="protein sequence ID" value="MEY8001973.1"/>
    <property type="molecule type" value="Genomic_DNA"/>
</dbReference>
<keyword evidence="3" id="KW-1185">Reference proteome</keyword>
<evidence type="ECO:0000313" key="2">
    <source>
        <dbReference type="EMBL" id="MEY8001973.1"/>
    </source>
</evidence>
<dbReference type="Proteomes" id="UP001564657">
    <property type="component" value="Unassembled WGS sequence"/>
</dbReference>
<accession>A0ABV4BT66</accession>